<evidence type="ECO:0000313" key="3">
    <source>
        <dbReference type="Proteomes" id="UP000836402"/>
    </source>
</evidence>
<comment type="caution">
    <text evidence="2">The sequence shown here is derived from an EMBL/GenBank/DDBJ whole genome shotgun (WGS) entry which is preliminary data.</text>
</comment>
<feature type="compositionally biased region" description="Acidic residues" evidence="1">
    <location>
        <begin position="14"/>
        <end position="24"/>
    </location>
</feature>
<feature type="region of interest" description="Disordered" evidence="1">
    <location>
        <begin position="59"/>
        <end position="101"/>
    </location>
</feature>
<dbReference type="EMBL" id="CAJHJG010004401">
    <property type="protein sequence ID" value="CAD6940667.1"/>
    <property type="molecule type" value="Genomic_DNA"/>
</dbReference>
<gene>
    <name evidence="2" type="ORF">JKIAZH3_G6039</name>
</gene>
<protein>
    <submittedName>
        <fullName evidence="2">Uncharacterized protein</fullName>
    </submittedName>
</protein>
<evidence type="ECO:0000313" key="2">
    <source>
        <dbReference type="EMBL" id="CAD6940667.1"/>
    </source>
</evidence>
<proteinExistence type="predicted"/>
<evidence type="ECO:0000256" key="1">
    <source>
        <dbReference type="SAM" id="MobiDB-lite"/>
    </source>
</evidence>
<keyword evidence="3" id="KW-1185">Reference proteome</keyword>
<feature type="region of interest" description="Disordered" evidence="1">
    <location>
        <begin position="1"/>
        <end position="24"/>
    </location>
</feature>
<reference evidence="2" key="1">
    <citation type="submission" date="2020-10" db="EMBL/GenBank/DDBJ databases">
        <authorList>
            <person name="Sedaghatjoo S."/>
        </authorList>
    </citation>
    <scope>NUCLEOTIDE SEQUENCE</scope>
    <source>
        <strain evidence="2">AZH3</strain>
    </source>
</reference>
<sequence length="101" mass="11253">MRRMRSPSVGLSEFDFEEDEGEDEDGALALTLAAQQLSPEAEPETDMSQYLLMQAIERRRPRQSAHPDAVPAAGRQKGQHGRRWTVLDFPTFAQGRGGGRV</sequence>
<dbReference type="Proteomes" id="UP000836402">
    <property type="component" value="Unassembled WGS sequence"/>
</dbReference>
<organism evidence="2 3">
    <name type="scientific">Tilletia caries</name>
    <name type="common">wheat bunt fungus</name>
    <dbReference type="NCBI Taxonomy" id="13290"/>
    <lineage>
        <taxon>Eukaryota</taxon>
        <taxon>Fungi</taxon>
        <taxon>Dikarya</taxon>
        <taxon>Basidiomycota</taxon>
        <taxon>Ustilaginomycotina</taxon>
        <taxon>Exobasidiomycetes</taxon>
        <taxon>Tilletiales</taxon>
        <taxon>Tilletiaceae</taxon>
        <taxon>Tilletia</taxon>
    </lineage>
</organism>
<name>A0ABN7IZE9_9BASI</name>
<accession>A0ABN7IZE9</accession>